<reference evidence="2" key="1">
    <citation type="submission" date="2022-11" db="EMBL/GenBank/DDBJ databases">
        <authorList>
            <person name="Kikuchi T."/>
        </authorList>
    </citation>
    <scope>NUCLEOTIDE SEQUENCE</scope>
    <source>
        <strain evidence="2">PS1010</strain>
    </source>
</reference>
<dbReference type="EMBL" id="CANHGI010000006">
    <property type="protein sequence ID" value="CAI5454068.1"/>
    <property type="molecule type" value="Genomic_DNA"/>
</dbReference>
<dbReference type="AlphaFoldDB" id="A0A9P1IXG2"/>
<accession>A0A9P1IXG2</accession>
<organism evidence="2 3">
    <name type="scientific">Caenorhabditis angaria</name>
    <dbReference type="NCBI Taxonomy" id="860376"/>
    <lineage>
        <taxon>Eukaryota</taxon>
        <taxon>Metazoa</taxon>
        <taxon>Ecdysozoa</taxon>
        <taxon>Nematoda</taxon>
        <taxon>Chromadorea</taxon>
        <taxon>Rhabditida</taxon>
        <taxon>Rhabditina</taxon>
        <taxon>Rhabditomorpha</taxon>
        <taxon>Rhabditoidea</taxon>
        <taxon>Rhabditidae</taxon>
        <taxon>Peloderinae</taxon>
        <taxon>Caenorhabditis</taxon>
    </lineage>
</organism>
<protein>
    <submittedName>
        <fullName evidence="2">Uncharacterized protein</fullName>
    </submittedName>
</protein>
<comment type="caution">
    <text evidence="2">The sequence shown here is derived from an EMBL/GenBank/DDBJ whole genome shotgun (WGS) entry which is preliminary data.</text>
</comment>
<name>A0A9P1IXG2_9PELO</name>
<proteinExistence type="predicted"/>
<gene>
    <name evidence="2" type="ORF">CAMP_LOCUS16705</name>
</gene>
<dbReference type="Proteomes" id="UP001152747">
    <property type="component" value="Unassembled WGS sequence"/>
</dbReference>
<feature type="region of interest" description="Disordered" evidence="1">
    <location>
        <begin position="1"/>
        <end position="23"/>
    </location>
</feature>
<evidence type="ECO:0000256" key="1">
    <source>
        <dbReference type="SAM" id="MobiDB-lite"/>
    </source>
</evidence>
<keyword evidence="3" id="KW-1185">Reference proteome</keyword>
<sequence length="171" mass="19764">MWNAPEYSDNQYTFPRPPTMPPHRNLTMARNVLTNTLKRMKESTKFVDKMNEEQRNIAAELRNALQEKIMGGTADRFATPKRFSDSAKSHKTKILKIYNLDFVQKMVIAEKSGKKHLKKSGNFRKTIHGTTQYFVNTLVDAQNSSAAAQRSSENRNEMIYDLRSVTIYRSI</sequence>
<evidence type="ECO:0000313" key="3">
    <source>
        <dbReference type="Proteomes" id="UP001152747"/>
    </source>
</evidence>
<evidence type="ECO:0000313" key="2">
    <source>
        <dbReference type="EMBL" id="CAI5454068.1"/>
    </source>
</evidence>